<gene>
    <name evidence="1" type="ORF">DPMN_163557</name>
</gene>
<proteinExistence type="predicted"/>
<organism evidence="1 2">
    <name type="scientific">Dreissena polymorpha</name>
    <name type="common">Zebra mussel</name>
    <name type="synonym">Mytilus polymorpha</name>
    <dbReference type="NCBI Taxonomy" id="45954"/>
    <lineage>
        <taxon>Eukaryota</taxon>
        <taxon>Metazoa</taxon>
        <taxon>Spiralia</taxon>
        <taxon>Lophotrochozoa</taxon>
        <taxon>Mollusca</taxon>
        <taxon>Bivalvia</taxon>
        <taxon>Autobranchia</taxon>
        <taxon>Heteroconchia</taxon>
        <taxon>Euheterodonta</taxon>
        <taxon>Imparidentia</taxon>
        <taxon>Neoheterodontei</taxon>
        <taxon>Myida</taxon>
        <taxon>Dreissenoidea</taxon>
        <taxon>Dreissenidae</taxon>
        <taxon>Dreissena</taxon>
    </lineage>
</organism>
<evidence type="ECO:0000313" key="1">
    <source>
        <dbReference type="EMBL" id="KAH3785467.1"/>
    </source>
</evidence>
<keyword evidence="2" id="KW-1185">Reference proteome</keyword>
<protein>
    <submittedName>
        <fullName evidence="1">Uncharacterized protein</fullName>
    </submittedName>
</protein>
<evidence type="ECO:0000313" key="2">
    <source>
        <dbReference type="Proteomes" id="UP000828390"/>
    </source>
</evidence>
<accession>A0A9D4IUP3</accession>
<dbReference type="Proteomes" id="UP000828390">
    <property type="component" value="Unassembled WGS sequence"/>
</dbReference>
<dbReference type="AlphaFoldDB" id="A0A9D4IUP3"/>
<dbReference type="EMBL" id="JAIWYP010000008">
    <property type="protein sequence ID" value="KAH3785467.1"/>
    <property type="molecule type" value="Genomic_DNA"/>
</dbReference>
<comment type="caution">
    <text evidence="1">The sequence shown here is derived from an EMBL/GenBank/DDBJ whole genome shotgun (WGS) entry which is preliminary data.</text>
</comment>
<reference evidence="1" key="2">
    <citation type="submission" date="2020-11" db="EMBL/GenBank/DDBJ databases">
        <authorList>
            <person name="McCartney M.A."/>
            <person name="Auch B."/>
            <person name="Kono T."/>
            <person name="Mallez S."/>
            <person name="Becker A."/>
            <person name="Gohl D.M."/>
            <person name="Silverstein K.A.T."/>
            <person name="Koren S."/>
            <person name="Bechman K.B."/>
            <person name="Herman A."/>
            <person name="Abrahante J.E."/>
            <person name="Garbe J."/>
        </authorList>
    </citation>
    <scope>NUCLEOTIDE SEQUENCE</scope>
    <source>
        <strain evidence="1">Duluth1</strain>
        <tissue evidence="1">Whole animal</tissue>
    </source>
</reference>
<reference evidence="1" key="1">
    <citation type="journal article" date="2019" name="bioRxiv">
        <title>The Genome of the Zebra Mussel, Dreissena polymorpha: A Resource for Invasive Species Research.</title>
        <authorList>
            <person name="McCartney M.A."/>
            <person name="Auch B."/>
            <person name="Kono T."/>
            <person name="Mallez S."/>
            <person name="Zhang Y."/>
            <person name="Obille A."/>
            <person name="Becker A."/>
            <person name="Abrahante J.E."/>
            <person name="Garbe J."/>
            <person name="Badalamenti J.P."/>
            <person name="Herman A."/>
            <person name="Mangelson H."/>
            <person name="Liachko I."/>
            <person name="Sullivan S."/>
            <person name="Sone E.D."/>
            <person name="Koren S."/>
            <person name="Silverstein K.A.T."/>
            <person name="Beckman K.B."/>
            <person name="Gohl D.M."/>
        </authorList>
    </citation>
    <scope>NUCLEOTIDE SEQUENCE</scope>
    <source>
        <strain evidence="1">Duluth1</strain>
        <tissue evidence="1">Whole animal</tissue>
    </source>
</reference>
<sequence>MRESSVTGVMGMEEEGWYERVWCHWFYEHGRKRLVSMGALSMVSWSWKKKVVMRESGVTGVMGMGMEEDKCERESAVTVVMGINEEGW</sequence>
<name>A0A9D4IUP3_DREPO</name>